<dbReference type="InterPro" id="IPR029018">
    <property type="entry name" value="Hex-like_dom2"/>
</dbReference>
<evidence type="ECO:0000256" key="5">
    <source>
        <dbReference type="SAM" id="SignalP"/>
    </source>
</evidence>
<feature type="signal peptide" evidence="5">
    <location>
        <begin position="1"/>
        <end position="25"/>
    </location>
</feature>
<dbReference type="PROSITE" id="PS50022">
    <property type="entry name" value="FA58C_3"/>
    <property type="match status" value="2"/>
</dbReference>
<dbReference type="Gene3D" id="3.20.20.80">
    <property type="entry name" value="Glycosidases"/>
    <property type="match status" value="1"/>
</dbReference>
<dbReference type="EMBL" id="FNVU01000017">
    <property type="protein sequence ID" value="SEG86616.1"/>
    <property type="molecule type" value="Genomic_DNA"/>
</dbReference>
<dbReference type="InterPro" id="IPR008979">
    <property type="entry name" value="Galactose-bd-like_sf"/>
</dbReference>
<dbReference type="SUPFAM" id="SSF55545">
    <property type="entry name" value="beta-N-acetylhexosaminidase-like domain"/>
    <property type="match status" value="1"/>
</dbReference>
<feature type="compositionally biased region" description="Low complexity" evidence="4">
    <location>
        <begin position="29"/>
        <end position="47"/>
    </location>
</feature>
<dbReference type="Pfam" id="PF21774">
    <property type="entry name" value="NagJ_C"/>
    <property type="match status" value="1"/>
</dbReference>
<reference evidence="8 9" key="1">
    <citation type="submission" date="2016-10" db="EMBL/GenBank/DDBJ databases">
        <authorList>
            <person name="de Groot N.N."/>
        </authorList>
    </citation>
    <scope>NUCLEOTIDE SEQUENCE [LARGE SCALE GENOMIC DNA]</scope>
    <source>
        <strain evidence="8 9">CGMCC 4.2023</strain>
    </source>
</reference>
<gene>
    <name evidence="8" type="ORF">SAMN05216223_117140</name>
</gene>
<organism evidence="8 9">
    <name type="scientific">Actinacidiphila yanglinensis</name>
    <dbReference type="NCBI Taxonomy" id="310779"/>
    <lineage>
        <taxon>Bacteria</taxon>
        <taxon>Bacillati</taxon>
        <taxon>Actinomycetota</taxon>
        <taxon>Actinomycetes</taxon>
        <taxon>Kitasatosporales</taxon>
        <taxon>Streptomycetaceae</taxon>
        <taxon>Actinacidiphila</taxon>
    </lineage>
</organism>
<dbReference type="PANTHER" id="PTHR13170:SF16">
    <property type="entry name" value="PROTEIN O-GLCNACASE"/>
    <property type="match status" value="1"/>
</dbReference>
<proteinExistence type="inferred from homology"/>
<dbReference type="Pfam" id="PF02838">
    <property type="entry name" value="Glyco_hydro_20b"/>
    <property type="match status" value="1"/>
</dbReference>
<feature type="chain" id="PRO_5009296183" evidence="5">
    <location>
        <begin position="26"/>
        <end position="1188"/>
    </location>
</feature>
<name>A0A1H6DPP2_9ACTN</name>
<keyword evidence="2 3" id="KW-0326">Glycosidase</keyword>
<sequence length="1188" mass="121743">MRRGSAVAVVATVVGGLLGPVPAWADAPASPATGPAGPASASADTGSRQGTAVPAVWPKPQSITAAGEFAPVGGQHVTLVSDPGADPYALDVVEDALTAAGAARIVRAAAPGPGGGEAASPGGTGTNGLTVYVGTDAASAPLARLRAPAAADLPSGGYRLAVGGRTVAMAGVGDDGLFHAAQTLRQLTVTRGGTRGFAGVVVRDWPNAPVRGVAESYYGVPWTQAQRLDQLDFLARTKQNRYLYAPGDDPYRQAQWKEPYPAAQRADFRALARRAAQDHVMLQWAVAPGQAMCFSSPDDQRALEKKLDAMWALGFRAFQLQFQDVSYSEWHCAADTARFGSGPDAAARAQAQLTNTVAAYLWSRHGTTARGGPEVSLLPTEYYQDGATPYRTALAAALDPDVEVAWTGVGVLPQQITGAQVAKAKSALRHPLLTVDNYPVNDFAPKRLFLGPYTGRQPALATVSAGLLTSGMQQPAASRIPLFTAADFAWNPGGYDPRTSWQAGIDDLAGGDQKAEAALTALASDEESSALGGTDGAYLDPLVKAFWTALDGPPGNGAALDAAAAGLRAAFGVLRTAPQTLDGLAGGTFGDEVRPWLDRMAAYGAAGQAAVDMLLAQARGDGAAAWRSRQELDGELAALDQGTVKVAGQTVDAFLDQAVDRADAWTGLRADGRTATTTMASGRGSDPSAMVDGKDGTSWSSAAAPQPDDAVGVDLGGSMPIGAVRITMGDGSGSDDFLHDAVLEVSDGSDPGSGPGSGSGSGSGSGWRKIGTYHDQPVITATLPPGTRARQVRLRATAPQTGAVTVREFDVAGTGQPAPTATGGPHAAAVLDGDLTTGAGPGPLTVDLGGARLLDTVTVVTGPPAAPAAPVEPPPGPPDSGWATVAPDPRPKPKPAQVSVQVRQPGGAWRTIGSVRQGGWAELPAGVLADAVRLSDGNGVREVVPWFAGAPKVAIDRPTADAEAGGPAVTVTAEVSSGLPRDTTLAVVRSSGGKSPVVLSAARSTPLRRGSTTAVPLRLSVPAGTAPGSYAVPVRFTVSGRTVERTLTVRTHPRTTGPDLVPGSTATSSANETPDFPPSYVADGNPSTRWSSPVDAASWVQVRLPAPARVGKVVLHWEDAYAAAYRIQTSTDGVTWHTAATVTDGSGGTEGVWLDSPTPTRYLRMQGVRRATKYGYSLYAIEAYATAD</sequence>
<dbReference type="SUPFAM" id="SSF51445">
    <property type="entry name" value="(Trans)glycosidases"/>
    <property type="match status" value="1"/>
</dbReference>
<evidence type="ECO:0000259" key="6">
    <source>
        <dbReference type="PROSITE" id="PS50022"/>
    </source>
</evidence>
<evidence type="ECO:0000313" key="9">
    <source>
        <dbReference type="Proteomes" id="UP000236754"/>
    </source>
</evidence>
<evidence type="ECO:0000259" key="7">
    <source>
        <dbReference type="PROSITE" id="PS52009"/>
    </source>
</evidence>
<evidence type="ECO:0000256" key="4">
    <source>
        <dbReference type="SAM" id="MobiDB-lite"/>
    </source>
</evidence>
<keyword evidence="5" id="KW-0732">Signal</keyword>
<keyword evidence="9" id="KW-1185">Reference proteome</keyword>
<dbReference type="InterPro" id="IPR017853">
    <property type="entry name" value="GH"/>
</dbReference>
<dbReference type="RefSeq" id="WP_235032465.1">
    <property type="nucleotide sequence ID" value="NZ_FNVU01000017.1"/>
</dbReference>
<protein>
    <submittedName>
        <fullName evidence="8">Hyaluronoglucosaminidase</fullName>
    </submittedName>
</protein>
<dbReference type="Proteomes" id="UP000236754">
    <property type="component" value="Unassembled WGS sequence"/>
</dbReference>
<dbReference type="Gene3D" id="1.20.58.460">
    <property type="entry name" value="Hyaluronidase post-catalytic domain-like"/>
    <property type="match status" value="1"/>
</dbReference>
<dbReference type="InterPro" id="IPR051822">
    <property type="entry name" value="Glycosyl_Hydrolase_84"/>
</dbReference>
<dbReference type="PROSITE" id="PS52009">
    <property type="entry name" value="GH84"/>
    <property type="match status" value="1"/>
</dbReference>
<keyword evidence="1 3" id="KW-0378">Hydrolase</keyword>
<dbReference type="InterPro" id="IPR000421">
    <property type="entry name" value="FA58C"/>
</dbReference>
<evidence type="ECO:0000256" key="1">
    <source>
        <dbReference type="ARBA" id="ARBA00022801"/>
    </source>
</evidence>
<accession>A0A1H6DPP2</accession>
<evidence type="ECO:0000313" key="8">
    <source>
        <dbReference type="EMBL" id="SEG86616.1"/>
    </source>
</evidence>
<dbReference type="PANTHER" id="PTHR13170">
    <property type="entry name" value="O-GLCNACASE"/>
    <property type="match status" value="1"/>
</dbReference>
<dbReference type="InterPro" id="IPR011496">
    <property type="entry name" value="O-GlcNAcase_cat"/>
</dbReference>
<dbReference type="InterPro" id="IPR049019">
    <property type="entry name" value="NagJ-like_helical"/>
</dbReference>
<feature type="region of interest" description="Disordered" evidence="4">
    <location>
        <begin position="676"/>
        <end position="715"/>
    </location>
</feature>
<dbReference type="Pfam" id="PF00754">
    <property type="entry name" value="F5_F8_type_C"/>
    <property type="match status" value="2"/>
</dbReference>
<dbReference type="GO" id="GO:0015929">
    <property type="term" value="F:hexosaminidase activity"/>
    <property type="evidence" value="ECO:0007669"/>
    <property type="project" value="UniProtKB-ARBA"/>
</dbReference>
<dbReference type="InterPro" id="IPR013783">
    <property type="entry name" value="Ig-like_fold"/>
</dbReference>
<comment type="similarity">
    <text evidence="3">Belongs to the glycosyl hydrolase 84 family.</text>
</comment>
<evidence type="ECO:0000256" key="2">
    <source>
        <dbReference type="ARBA" id="ARBA00023295"/>
    </source>
</evidence>
<dbReference type="Gene3D" id="3.30.379.10">
    <property type="entry name" value="Chitobiase/beta-hexosaminidase domain 2-like"/>
    <property type="match status" value="1"/>
</dbReference>
<feature type="region of interest" description="Disordered" evidence="4">
    <location>
        <begin position="1052"/>
        <end position="1087"/>
    </location>
</feature>
<dbReference type="Gene3D" id="2.60.40.10">
    <property type="entry name" value="Immunoglobulins"/>
    <property type="match status" value="1"/>
</dbReference>
<feature type="compositionally biased region" description="Pro residues" evidence="4">
    <location>
        <begin position="864"/>
        <end position="878"/>
    </location>
</feature>
<feature type="domain" description="F5/8 type C" evidence="6">
    <location>
        <begin position="1042"/>
        <end position="1186"/>
    </location>
</feature>
<dbReference type="SUPFAM" id="SSF49785">
    <property type="entry name" value="Galactose-binding domain-like"/>
    <property type="match status" value="2"/>
</dbReference>
<dbReference type="SUPFAM" id="SSF140657">
    <property type="entry name" value="Hyaluronidase post-catalytic domain-like"/>
    <property type="match status" value="1"/>
</dbReference>
<feature type="domain" description="GH84" evidence="7">
    <location>
        <begin position="209"/>
        <end position="493"/>
    </location>
</feature>
<feature type="domain" description="F5/8 type C" evidence="6">
    <location>
        <begin position="661"/>
        <end position="814"/>
    </location>
</feature>
<feature type="compositionally biased region" description="Gly residues" evidence="4">
    <location>
        <begin position="751"/>
        <end position="765"/>
    </location>
</feature>
<feature type="region of interest" description="Disordered" evidence="4">
    <location>
        <begin position="864"/>
        <end position="898"/>
    </location>
</feature>
<dbReference type="Pfam" id="PF07555">
    <property type="entry name" value="NAGidase"/>
    <property type="match status" value="1"/>
</dbReference>
<evidence type="ECO:0000256" key="3">
    <source>
        <dbReference type="PROSITE-ProRule" id="PRU01353"/>
    </source>
</evidence>
<dbReference type="GO" id="GO:0005975">
    <property type="term" value="P:carbohydrate metabolic process"/>
    <property type="evidence" value="ECO:0007669"/>
    <property type="project" value="UniProtKB-ARBA"/>
</dbReference>
<feature type="region of interest" description="Disordered" evidence="4">
    <location>
        <begin position="29"/>
        <end position="52"/>
    </location>
</feature>
<feature type="region of interest" description="Disordered" evidence="4">
    <location>
        <begin position="744"/>
        <end position="771"/>
    </location>
</feature>
<dbReference type="InterPro" id="IPR015882">
    <property type="entry name" value="HEX_bac_N"/>
</dbReference>
<feature type="active site" description="Proton donor" evidence="3">
    <location>
        <position position="324"/>
    </location>
</feature>
<dbReference type="GO" id="GO:1901135">
    <property type="term" value="P:carbohydrate derivative metabolic process"/>
    <property type="evidence" value="ECO:0007669"/>
    <property type="project" value="UniProtKB-ARBA"/>
</dbReference>
<dbReference type="AlphaFoldDB" id="A0A1H6DPP2"/>
<dbReference type="Gene3D" id="2.60.120.260">
    <property type="entry name" value="Galactose-binding domain-like"/>
    <property type="match status" value="2"/>
</dbReference>